<dbReference type="PROSITE" id="PS50977">
    <property type="entry name" value="HTH_TETR_2"/>
    <property type="match status" value="1"/>
</dbReference>
<keyword evidence="1" id="KW-0678">Repressor</keyword>
<dbReference type="PANTHER" id="PTHR43479:SF20">
    <property type="entry name" value="HTH TETR-TYPE DOMAIN-CONTAINING PROTEIN"/>
    <property type="match status" value="1"/>
</dbReference>
<keyword evidence="2" id="KW-0805">Transcription regulation</keyword>
<dbReference type="PANTHER" id="PTHR43479">
    <property type="entry name" value="ACREF/ENVCD OPERON REPRESSOR-RELATED"/>
    <property type="match status" value="1"/>
</dbReference>
<evidence type="ECO:0000259" key="6">
    <source>
        <dbReference type="PROSITE" id="PS50977"/>
    </source>
</evidence>
<dbReference type="InterPro" id="IPR009057">
    <property type="entry name" value="Homeodomain-like_sf"/>
</dbReference>
<dbReference type="InterPro" id="IPR050624">
    <property type="entry name" value="HTH-type_Tx_Regulator"/>
</dbReference>
<dbReference type="EMBL" id="CP147404">
    <property type="protein sequence ID" value="WXB92511.1"/>
    <property type="molecule type" value="Genomic_DNA"/>
</dbReference>
<keyword evidence="8" id="KW-1185">Reference proteome</keyword>
<gene>
    <name evidence="7" type="ORF">WDJ61_14935</name>
</gene>
<organism evidence="7 8">
    <name type="scientific">Bacillus kandeliae</name>
    <dbReference type="NCBI Taxonomy" id="3129297"/>
    <lineage>
        <taxon>Bacteria</taxon>
        <taxon>Bacillati</taxon>
        <taxon>Bacillota</taxon>
        <taxon>Bacilli</taxon>
        <taxon>Bacillales</taxon>
        <taxon>Bacillaceae</taxon>
        <taxon>Bacillus</taxon>
    </lineage>
</organism>
<keyword evidence="4" id="KW-0804">Transcription</keyword>
<evidence type="ECO:0000313" key="8">
    <source>
        <dbReference type="Proteomes" id="UP001387364"/>
    </source>
</evidence>
<evidence type="ECO:0000313" key="7">
    <source>
        <dbReference type="EMBL" id="WXB92511.1"/>
    </source>
</evidence>
<feature type="domain" description="HTH tetR-type" evidence="6">
    <location>
        <begin position="8"/>
        <end position="68"/>
    </location>
</feature>
<dbReference type="InterPro" id="IPR001647">
    <property type="entry name" value="HTH_TetR"/>
</dbReference>
<dbReference type="Pfam" id="PF00440">
    <property type="entry name" value="TetR_N"/>
    <property type="match status" value="1"/>
</dbReference>
<evidence type="ECO:0000256" key="3">
    <source>
        <dbReference type="ARBA" id="ARBA00023125"/>
    </source>
</evidence>
<reference evidence="7 8" key="1">
    <citation type="submission" date="2024-02" db="EMBL/GenBank/DDBJ databases">
        <title>Seven novel Bacillus-like species.</title>
        <authorList>
            <person name="Liu G."/>
        </authorList>
    </citation>
    <scope>NUCLEOTIDE SEQUENCE [LARGE SCALE GENOMIC DNA]</scope>
    <source>
        <strain evidence="7 8">FJAT-52991</strain>
    </source>
</reference>
<evidence type="ECO:0000256" key="2">
    <source>
        <dbReference type="ARBA" id="ARBA00023015"/>
    </source>
</evidence>
<dbReference type="SUPFAM" id="SSF48498">
    <property type="entry name" value="Tetracyclin repressor-like, C-terminal domain"/>
    <property type="match status" value="1"/>
</dbReference>
<feature type="DNA-binding region" description="H-T-H motif" evidence="5">
    <location>
        <begin position="31"/>
        <end position="50"/>
    </location>
</feature>
<name>A0ABZ2N4I4_9BACI</name>
<protein>
    <submittedName>
        <fullName evidence="7">TetR/AcrR family transcriptional regulator</fullName>
    </submittedName>
</protein>
<dbReference type="SUPFAM" id="SSF46689">
    <property type="entry name" value="Homeodomain-like"/>
    <property type="match status" value="1"/>
</dbReference>
<keyword evidence="3 5" id="KW-0238">DNA-binding</keyword>
<accession>A0ABZ2N4I4</accession>
<proteinExistence type="predicted"/>
<dbReference type="InterPro" id="IPR036271">
    <property type="entry name" value="Tet_transcr_reg_TetR-rel_C_sf"/>
</dbReference>
<sequence>MRRKKEPTEIKKEIIDAARQLFLEEGYQHVSMRKIATKIGYTPTTIYIYFKNKEEILLHLLEEGYGLFYHELKIAYDHAFDQSHEIRLFNMCEAYIYFGLKQPDYYNIAFMNNLEKNTSKIENSDRYNAFLLLNTVVKEFIQENAFSEMAQSDMDISHTIWASLHGLTSLLITFPQFDWGEQNRLIQFHIRTIIQGLKN</sequence>
<dbReference type="Pfam" id="PF13305">
    <property type="entry name" value="TetR_C_33"/>
    <property type="match status" value="1"/>
</dbReference>
<dbReference type="InterPro" id="IPR025996">
    <property type="entry name" value="MT1864/Rv1816-like_C"/>
</dbReference>
<evidence type="ECO:0000256" key="4">
    <source>
        <dbReference type="ARBA" id="ARBA00023163"/>
    </source>
</evidence>
<dbReference type="RefSeq" id="WP_338751084.1">
    <property type="nucleotide sequence ID" value="NZ_CP147404.1"/>
</dbReference>
<dbReference type="PRINTS" id="PR00455">
    <property type="entry name" value="HTHTETR"/>
</dbReference>
<evidence type="ECO:0000256" key="5">
    <source>
        <dbReference type="PROSITE-ProRule" id="PRU00335"/>
    </source>
</evidence>
<evidence type="ECO:0000256" key="1">
    <source>
        <dbReference type="ARBA" id="ARBA00022491"/>
    </source>
</evidence>
<dbReference type="Proteomes" id="UP001387364">
    <property type="component" value="Chromosome"/>
</dbReference>
<dbReference type="Gene3D" id="1.10.357.10">
    <property type="entry name" value="Tetracycline Repressor, domain 2"/>
    <property type="match status" value="1"/>
</dbReference>